<dbReference type="PANTHER" id="PTHR31511">
    <property type="entry name" value="PROTEIN CBG23764"/>
    <property type="match status" value="1"/>
</dbReference>
<comment type="caution">
    <text evidence="1">The sequence shown here is derived from an EMBL/GenBank/DDBJ whole genome shotgun (WGS) entry which is preliminary data.</text>
</comment>
<proteinExistence type="predicted"/>
<reference evidence="1" key="1">
    <citation type="journal article" date="2023" name="G3 (Bethesda)">
        <title>A reference genome for the long-term kleptoplast-retaining sea slug Elysia crispata morphotype clarki.</title>
        <authorList>
            <person name="Eastman K.E."/>
            <person name="Pendleton A.L."/>
            <person name="Shaikh M.A."/>
            <person name="Suttiyut T."/>
            <person name="Ogas R."/>
            <person name="Tomko P."/>
            <person name="Gavelis G."/>
            <person name="Widhalm J.R."/>
            <person name="Wisecaver J.H."/>
        </authorList>
    </citation>
    <scope>NUCLEOTIDE SEQUENCE</scope>
    <source>
        <strain evidence="1">ECLA1</strain>
    </source>
</reference>
<dbReference type="EMBL" id="JAWDGP010000054">
    <property type="protein sequence ID" value="KAK3804083.1"/>
    <property type="molecule type" value="Genomic_DNA"/>
</dbReference>
<dbReference type="SUPFAM" id="SSF54060">
    <property type="entry name" value="His-Me finger endonucleases"/>
    <property type="match status" value="1"/>
</dbReference>
<dbReference type="AlphaFoldDB" id="A0AAE1BD35"/>
<sequence length="220" mass="25361">MPCDDRLKGDSVRDHCHITGKYRGAAHSTCNLKLRLNPKTTTIPVVFHNLRGYDSHLLMQSISKVEGRVSCIPHNTEKYISFSLGQLRFIDSAQFLLASLDKLVSTNKPETFQITTHYEPDQHKCGLLLRKGVYPYEYLDSWERFEDTTLPPKNAFYSKLSDKHISDDDYEHAQRVWETFGCKTLGNYADLYCRTDVLLLADVFETFRKTCLYYTSPGLS</sequence>
<gene>
    <name evidence="1" type="ORF">RRG08_057968</name>
</gene>
<dbReference type="Proteomes" id="UP001283361">
    <property type="component" value="Unassembled WGS sequence"/>
</dbReference>
<dbReference type="GO" id="GO:0003676">
    <property type="term" value="F:nucleic acid binding"/>
    <property type="evidence" value="ECO:0007669"/>
    <property type="project" value="InterPro"/>
</dbReference>
<evidence type="ECO:0008006" key="3">
    <source>
        <dbReference type="Google" id="ProtNLM"/>
    </source>
</evidence>
<keyword evidence="2" id="KW-1185">Reference proteome</keyword>
<name>A0AAE1BD35_9GAST</name>
<accession>A0AAE1BD35</accession>
<evidence type="ECO:0000313" key="2">
    <source>
        <dbReference type="Proteomes" id="UP001283361"/>
    </source>
</evidence>
<evidence type="ECO:0000313" key="1">
    <source>
        <dbReference type="EMBL" id="KAK3804083.1"/>
    </source>
</evidence>
<dbReference type="InterPro" id="IPR012337">
    <property type="entry name" value="RNaseH-like_sf"/>
</dbReference>
<organism evidence="1 2">
    <name type="scientific">Elysia crispata</name>
    <name type="common">lettuce slug</name>
    <dbReference type="NCBI Taxonomy" id="231223"/>
    <lineage>
        <taxon>Eukaryota</taxon>
        <taxon>Metazoa</taxon>
        <taxon>Spiralia</taxon>
        <taxon>Lophotrochozoa</taxon>
        <taxon>Mollusca</taxon>
        <taxon>Gastropoda</taxon>
        <taxon>Heterobranchia</taxon>
        <taxon>Euthyneura</taxon>
        <taxon>Panpulmonata</taxon>
        <taxon>Sacoglossa</taxon>
        <taxon>Placobranchoidea</taxon>
        <taxon>Plakobranchidae</taxon>
        <taxon>Elysia</taxon>
    </lineage>
</organism>
<dbReference type="SUPFAM" id="SSF53098">
    <property type="entry name" value="Ribonuclease H-like"/>
    <property type="match status" value="1"/>
</dbReference>
<dbReference type="PANTHER" id="PTHR31511:SF12">
    <property type="entry name" value="RHO TERMINATION FACTOR N-TERMINAL DOMAIN-CONTAINING PROTEIN"/>
    <property type="match status" value="1"/>
</dbReference>
<dbReference type="InterPro" id="IPR036397">
    <property type="entry name" value="RNaseH_sf"/>
</dbReference>
<dbReference type="Gene3D" id="3.30.420.10">
    <property type="entry name" value="Ribonuclease H-like superfamily/Ribonuclease H"/>
    <property type="match status" value="1"/>
</dbReference>
<protein>
    <recommendedName>
        <fullName evidence="3">DNA-directed DNA polymerase</fullName>
    </recommendedName>
</protein>
<dbReference type="InterPro" id="IPR044925">
    <property type="entry name" value="His-Me_finger_sf"/>
</dbReference>